<reference evidence="4" key="1">
    <citation type="submission" date="2017-09" db="EMBL/GenBank/DDBJ databases">
        <title>Depth-based differentiation of microbial function through sediment-hosted aquifers and enrichment of novel symbionts in the deep terrestrial subsurface.</title>
        <authorList>
            <person name="Probst A.J."/>
            <person name="Ladd B."/>
            <person name="Jarett J.K."/>
            <person name="Geller-Mcgrath D.E."/>
            <person name="Sieber C.M.K."/>
            <person name="Emerson J.B."/>
            <person name="Anantharaman K."/>
            <person name="Thomas B.C."/>
            <person name="Malmstrom R."/>
            <person name="Stieglmeier M."/>
            <person name="Klingl A."/>
            <person name="Woyke T."/>
            <person name="Ryan C.M."/>
            <person name="Banfield J.F."/>
        </authorList>
    </citation>
    <scope>NUCLEOTIDE SEQUENCE [LARGE SCALE GENOMIC DNA]</scope>
</reference>
<dbReference type="GO" id="GO:0016757">
    <property type="term" value="F:glycosyltransferase activity"/>
    <property type="evidence" value="ECO:0007669"/>
    <property type="project" value="InterPro"/>
</dbReference>
<feature type="non-terminal residue" evidence="3">
    <location>
        <position position="1"/>
    </location>
</feature>
<dbReference type="CDD" id="cd03801">
    <property type="entry name" value="GT4_PimA-like"/>
    <property type="match status" value="1"/>
</dbReference>
<gene>
    <name evidence="3" type="ORF">COX77_00185</name>
</gene>
<dbReference type="Gene3D" id="3.40.50.2000">
    <property type="entry name" value="Glycogen Phosphorylase B"/>
    <property type="match status" value="2"/>
</dbReference>
<comment type="caution">
    <text evidence="3">The sequence shown here is derived from an EMBL/GenBank/DDBJ whole genome shotgun (WGS) entry which is preliminary data.</text>
</comment>
<dbReference type="InterPro" id="IPR001296">
    <property type="entry name" value="Glyco_trans_1"/>
</dbReference>
<dbReference type="EMBL" id="PFPO01000005">
    <property type="protein sequence ID" value="PIZ99879.1"/>
    <property type="molecule type" value="Genomic_DNA"/>
</dbReference>
<evidence type="ECO:0008006" key="5">
    <source>
        <dbReference type="Google" id="ProtNLM"/>
    </source>
</evidence>
<evidence type="ECO:0000259" key="2">
    <source>
        <dbReference type="Pfam" id="PF13439"/>
    </source>
</evidence>
<dbReference type="PANTHER" id="PTHR46401">
    <property type="entry name" value="GLYCOSYLTRANSFERASE WBBK-RELATED"/>
    <property type="match status" value="1"/>
</dbReference>
<protein>
    <recommendedName>
        <fullName evidence="5">Glycosyl transferase family 1 domain-containing protein</fullName>
    </recommendedName>
</protein>
<name>A0A2M7VH56_9BACT</name>
<dbReference type="Proteomes" id="UP000230405">
    <property type="component" value="Unassembled WGS sequence"/>
</dbReference>
<evidence type="ECO:0000259" key="1">
    <source>
        <dbReference type="Pfam" id="PF00534"/>
    </source>
</evidence>
<evidence type="ECO:0000313" key="4">
    <source>
        <dbReference type="Proteomes" id="UP000230405"/>
    </source>
</evidence>
<organism evidence="3 4">
    <name type="scientific">Candidatus Komeilibacteria bacterium CG_4_10_14_0_2_um_filter_37_10</name>
    <dbReference type="NCBI Taxonomy" id="1974470"/>
    <lineage>
        <taxon>Bacteria</taxon>
        <taxon>Candidatus Komeiliibacteriota</taxon>
    </lineage>
</organism>
<dbReference type="InterPro" id="IPR028098">
    <property type="entry name" value="Glyco_trans_4-like_N"/>
</dbReference>
<evidence type="ECO:0000313" key="3">
    <source>
        <dbReference type="EMBL" id="PIZ99879.1"/>
    </source>
</evidence>
<proteinExistence type="predicted"/>
<dbReference type="AlphaFoldDB" id="A0A2M7VH56"/>
<feature type="domain" description="Glycosyl transferase family 1" evidence="1">
    <location>
        <begin position="144"/>
        <end position="303"/>
    </location>
</feature>
<dbReference type="PANTHER" id="PTHR46401:SF8">
    <property type="entry name" value="BLL6006 PROTEIN"/>
    <property type="match status" value="1"/>
</dbReference>
<dbReference type="SUPFAM" id="SSF53756">
    <property type="entry name" value="UDP-Glycosyltransferase/glycogen phosphorylase"/>
    <property type="match status" value="1"/>
</dbReference>
<dbReference type="Pfam" id="PF13439">
    <property type="entry name" value="Glyco_transf_4"/>
    <property type="match status" value="1"/>
</dbReference>
<dbReference type="Pfam" id="PF00534">
    <property type="entry name" value="Glycos_transf_1"/>
    <property type="match status" value="1"/>
</dbReference>
<sequence length="340" mass="38756">YTDESVKQYKGVNLINLKSFHTKNFDAITHTFLATMHALGQDFDVLHYQGVGPSLLSLIPRIFKPSCRVVVTFHSLDRNHAKWSKLAKLILWLGEWTACHFPHQTVTVSKGLQSYCLQKYNTPTTYIPNGVYSSFVSATTIQSINKKYNLEKGKYLITVARFVKHKRIDDVIQAFSLLTDNKIKLVIVGGSAFTSEYTDYLHQLGKQDKRIKFIDYLPAEKLFPLMAGSMGFVSASEDEGMPITILEALSLGVPLVVSDIEGHRELFDQCHSLTFNVGDIKKLKLKMDQLIQQKAKWQKITKKNQLIINEQYNWEDIAKSLNTLYKQEIMAPQSLAQTLF</sequence>
<feature type="domain" description="Glycosyltransferase subfamily 4-like N-terminal" evidence="2">
    <location>
        <begin position="35"/>
        <end position="131"/>
    </location>
</feature>
<accession>A0A2M7VH56</accession>